<dbReference type="AlphaFoldDB" id="A0AAN6KPS9"/>
<feature type="region of interest" description="Disordered" evidence="1">
    <location>
        <begin position="198"/>
        <end position="296"/>
    </location>
</feature>
<feature type="region of interest" description="Disordered" evidence="1">
    <location>
        <begin position="673"/>
        <end position="693"/>
    </location>
</feature>
<name>A0AAN6KPS9_9PEZI</name>
<evidence type="ECO:0000256" key="1">
    <source>
        <dbReference type="SAM" id="MobiDB-lite"/>
    </source>
</evidence>
<evidence type="ECO:0000313" key="4">
    <source>
        <dbReference type="Proteomes" id="UP001175353"/>
    </source>
</evidence>
<organism evidence="3 4">
    <name type="scientific">Friedmanniomyces endolithicus</name>
    <dbReference type="NCBI Taxonomy" id="329885"/>
    <lineage>
        <taxon>Eukaryota</taxon>
        <taxon>Fungi</taxon>
        <taxon>Dikarya</taxon>
        <taxon>Ascomycota</taxon>
        <taxon>Pezizomycotina</taxon>
        <taxon>Dothideomycetes</taxon>
        <taxon>Dothideomycetidae</taxon>
        <taxon>Mycosphaerellales</taxon>
        <taxon>Teratosphaeriaceae</taxon>
        <taxon>Friedmanniomyces</taxon>
    </lineage>
</organism>
<feature type="compositionally biased region" description="Polar residues" evidence="1">
    <location>
        <begin position="211"/>
        <end position="223"/>
    </location>
</feature>
<dbReference type="PROSITE" id="PS51184">
    <property type="entry name" value="JMJC"/>
    <property type="match status" value="1"/>
</dbReference>
<comment type="caution">
    <text evidence="3">The sequence shown here is derived from an EMBL/GenBank/DDBJ whole genome shotgun (WGS) entry which is preliminary data.</text>
</comment>
<feature type="region of interest" description="Disordered" evidence="1">
    <location>
        <begin position="1"/>
        <end position="23"/>
    </location>
</feature>
<feature type="compositionally biased region" description="Low complexity" evidence="1">
    <location>
        <begin position="146"/>
        <end position="164"/>
    </location>
</feature>
<evidence type="ECO:0000259" key="2">
    <source>
        <dbReference type="PROSITE" id="PS51184"/>
    </source>
</evidence>
<feature type="domain" description="JmjC" evidence="2">
    <location>
        <begin position="968"/>
        <end position="1115"/>
    </location>
</feature>
<feature type="region of interest" description="Disordered" evidence="1">
    <location>
        <begin position="458"/>
        <end position="488"/>
    </location>
</feature>
<dbReference type="Gene3D" id="2.60.120.650">
    <property type="entry name" value="Cupin"/>
    <property type="match status" value="1"/>
</dbReference>
<evidence type="ECO:0000313" key="3">
    <source>
        <dbReference type="EMBL" id="KAK0994498.1"/>
    </source>
</evidence>
<sequence>MLPHFKFSDVRNAPTPPSASHIQHTATGNICSCGKAHTRPCMEGRPPSTTGTPAATPWTEQQLQEHYTIAPPITNQPGGIHVLTPRTGTSPFDFNMQMLASAAQMRGVNAAGPTLPYQFDSRVGTNRVMDLPEPVSPHINANATDATDSPLSASTPASTSVTGAMTSAGLDTMKTTESVTAADSTNIIDGVKRRSATKRLGAHGLPPPTPHSTGSERSATMSDQAEGGAATAQGPAQIAETRQKGHCKATPKHLLSQNPKAIASRARRAAESRRAGKKQNHLPSSSATTSATPVNLEMRDLVSSTVTQALSDRAEPFRAVTPTKRAAACNTEDEESVSLTAKRPRTTPRGQISNDQYVRQQIPLESTAAPLPLSPANAVFHPSTGRAVSAKSVADIAMYSQGSEDLDWTKCKDAAERQKLQRIIAGRKRRGPEADRASKKVRISETEALASTREICKSTESRSLRSRERIVHEGDDRDGVESAEETGDLIERNRALAEPARAASSGRYTAQSLADIAKYSRGEDLDWTKIDDPVERKAVRHIVSDRKRLDPDAVRSRPISDRDALAIAKKRTVAHSVTIASTVPDARADDDTQSKSDQHSEDEDEDHNSALDDQALAKPVSRSIVTARPLSAQSSADIVKYSLAGEDLDWSKCHNISERKRMQNLIHRRKCDDKKAKKANKTRKAKPIIPGDGTLKAVEPIEDADTVQVAHEEGEDEDAEDAGIEDEEADVAVAEDEQAENQEAEYEEVEDQEAEVEEAANENEEADVAAPEDDEADVEEVVNDNGRIGNTAYNTPNPESLRSDEVQTIDFVGGTFSEQEYVQDLRAILDRICKSKSNAFYTRQCRRIGALLAVASSPKSGEMLIKTTSEQAAKVVETNFYFPGPLVTYGQQPMPLQTQHQFFGEYYDETVQVHVQDPSARVAKYEPRVRIVNIATVKARFSQPVIGTPWNVLELAAHCDDGIRPAFLNNEDCTLLTKLKLPCTGETASRLGFTEGFQEVEKWVLAAQAGALTEPHQDSHGYSTYITVNQGYVGFGWLSNPTDDERAAWSNAHDTYTGGRWRYVILRPGTTVYFPAGTIHFVFRHPAAGNTLAFGGHVLRCSQIVRWIKVLRAEQVNGNITNEDLSVSAPRYLDRVENFVKQAQKSGKEEMWGGKGAIEEFLMLKQVFDAQAARNEKRLKKAGRRA</sequence>
<feature type="region of interest" description="Disordered" evidence="1">
    <location>
        <begin position="733"/>
        <end position="778"/>
    </location>
</feature>
<protein>
    <recommendedName>
        <fullName evidence="2">JmjC domain-containing protein</fullName>
    </recommendedName>
</protein>
<feature type="compositionally biased region" description="Basic and acidic residues" evidence="1">
    <location>
        <begin position="458"/>
        <end position="480"/>
    </location>
</feature>
<proteinExistence type="predicted"/>
<dbReference type="Proteomes" id="UP001175353">
    <property type="component" value="Unassembled WGS sequence"/>
</dbReference>
<accession>A0AAN6KPS9</accession>
<dbReference type="SUPFAM" id="SSF51197">
    <property type="entry name" value="Clavaminate synthase-like"/>
    <property type="match status" value="1"/>
</dbReference>
<feature type="region of interest" description="Disordered" evidence="1">
    <location>
        <begin position="133"/>
        <end position="169"/>
    </location>
</feature>
<feature type="region of interest" description="Disordered" evidence="1">
    <location>
        <begin position="317"/>
        <end position="351"/>
    </location>
</feature>
<feature type="region of interest" description="Disordered" evidence="1">
    <location>
        <begin position="578"/>
        <end position="617"/>
    </location>
</feature>
<dbReference type="EMBL" id="JAUJLE010000055">
    <property type="protein sequence ID" value="KAK0994498.1"/>
    <property type="molecule type" value="Genomic_DNA"/>
</dbReference>
<reference evidence="3" key="1">
    <citation type="submission" date="2023-06" db="EMBL/GenBank/DDBJ databases">
        <title>Black Yeasts Isolated from many extreme environments.</title>
        <authorList>
            <person name="Coleine C."/>
            <person name="Stajich J.E."/>
            <person name="Selbmann L."/>
        </authorList>
    </citation>
    <scope>NUCLEOTIDE SEQUENCE</scope>
    <source>
        <strain evidence="3">CCFEE 5200</strain>
    </source>
</reference>
<feature type="compositionally biased region" description="Basic and acidic residues" evidence="1">
    <location>
        <begin position="586"/>
        <end position="599"/>
    </location>
</feature>
<keyword evidence="4" id="KW-1185">Reference proteome</keyword>
<feature type="compositionally biased region" description="Basic residues" evidence="1">
    <location>
        <begin position="676"/>
        <end position="686"/>
    </location>
</feature>
<dbReference type="InterPro" id="IPR003347">
    <property type="entry name" value="JmjC_dom"/>
</dbReference>
<gene>
    <name evidence="3" type="ORF">LTR91_007566</name>
</gene>